<dbReference type="Pfam" id="PF00651">
    <property type="entry name" value="BTB"/>
    <property type="match status" value="1"/>
</dbReference>
<feature type="compositionally biased region" description="Polar residues" evidence="3">
    <location>
        <begin position="1"/>
        <end position="13"/>
    </location>
</feature>
<keyword evidence="7" id="KW-1185">Reference proteome</keyword>
<proteinExistence type="inferred from homology"/>
<evidence type="ECO:0000256" key="2">
    <source>
        <dbReference type="ARBA" id="ARBA00010846"/>
    </source>
</evidence>
<feature type="domain" description="BTB" evidence="4">
    <location>
        <begin position="203"/>
        <end position="271"/>
    </location>
</feature>
<dbReference type="InterPro" id="IPR008974">
    <property type="entry name" value="TRAF-like"/>
</dbReference>
<comment type="caution">
    <text evidence="6">The sequence shown here is derived from an EMBL/GenBank/DDBJ whole genome shotgun (WGS) entry which is preliminary data.</text>
</comment>
<dbReference type="InterPro" id="IPR056423">
    <property type="entry name" value="BACK_BPM_SPOP"/>
</dbReference>
<dbReference type="GO" id="GO:0016567">
    <property type="term" value="P:protein ubiquitination"/>
    <property type="evidence" value="ECO:0007669"/>
    <property type="project" value="InterPro"/>
</dbReference>
<dbReference type="Gene3D" id="3.30.710.10">
    <property type="entry name" value="Potassium Channel Kv1.1, Chain A"/>
    <property type="match status" value="1"/>
</dbReference>
<gene>
    <name evidence="6" type="ORF">EJB05_39764</name>
</gene>
<dbReference type="Proteomes" id="UP000324897">
    <property type="component" value="Unassembled WGS sequence"/>
</dbReference>
<evidence type="ECO:0000256" key="3">
    <source>
        <dbReference type="SAM" id="MobiDB-lite"/>
    </source>
</evidence>
<evidence type="ECO:0000313" key="7">
    <source>
        <dbReference type="Proteomes" id="UP000324897"/>
    </source>
</evidence>
<comment type="similarity">
    <text evidence="2">Belongs to the Tdpoz family.</text>
</comment>
<feature type="non-terminal residue" evidence="6">
    <location>
        <position position="1"/>
    </location>
</feature>
<dbReference type="SMART" id="SM00061">
    <property type="entry name" value="MATH"/>
    <property type="match status" value="1"/>
</dbReference>
<dbReference type="SUPFAM" id="SSF54695">
    <property type="entry name" value="POZ domain"/>
    <property type="match status" value="1"/>
</dbReference>
<dbReference type="Pfam" id="PF22486">
    <property type="entry name" value="MATH_2"/>
    <property type="match status" value="1"/>
</dbReference>
<dbReference type="InterPro" id="IPR002083">
    <property type="entry name" value="MATH/TRAF_dom"/>
</dbReference>
<evidence type="ECO:0000259" key="5">
    <source>
        <dbReference type="PROSITE" id="PS50144"/>
    </source>
</evidence>
<organism evidence="6 7">
    <name type="scientific">Eragrostis curvula</name>
    <name type="common">weeping love grass</name>
    <dbReference type="NCBI Taxonomy" id="38414"/>
    <lineage>
        <taxon>Eukaryota</taxon>
        <taxon>Viridiplantae</taxon>
        <taxon>Streptophyta</taxon>
        <taxon>Embryophyta</taxon>
        <taxon>Tracheophyta</taxon>
        <taxon>Spermatophyta</taxon>
        <taxon>Magnoliopsida</taxon>
        <taxon>Liliopsida</taxon>
        <taxon>Poales</taxon>
        <taxon>Poaceae</taxon>
        <taxon>PACMAD clade</taxon>
        <taxon>Chloridoideae</taxon>
        <taxon>Eragrostideae</taxon>
        <taxon>Eragrostidinae</taxon>
        <taxon>Eragrostis</taxon>
    </lineage>
</organism>
<evidence type="ECO:0000256" key="1">
    <source>
        <dbReference type="ARBA" id="ARBA00004906"/>
    </source>
</evidence>
<dbReference type="PROSITE" id="PS50144">
    <property type="entry name" value="MATH"/>
    <property type="match status" value="1"/>
</dbReference>
<dbReference type="SMART" id="SM00225">
    <property type="entry name" value="BTB"/>
    <property type="match status" value="1"/>
</dbReference>
<dbReference type="Gramene" id="TVU16212">
    <property type="protein sequence ID" value="TVU16212"/>
    <property type="gene ID" value="EJB05_39764"/>
</dbReference>
<evidence type="ECO:0000313" key="6">
    <source>
        <dbReference type="EMBL" id="TVU16212.1"/>
    </source>
</evidence>
<dbReference type="SUPFAM" id="SSF49599">
    <property type="entry name" value="TRAF domain-like"/>
    <property type="match status" value="1"/>
</dbReference>
<dbReference type="PROSITE" id="PS50097">
    <property type="entry name" value="BTB"/>
    <property type="match status" value="1"/>
</dbReference>
<sequence length="372" mass="40928">MGNGASRVTNHGQDPSKPKPKTPSSSLSSRCVTETATATHSFEVPSFSRLLEGMGAGMFVSSSTFRAGGRGWNIRLYPDGLREEHKGHASVFLCLADGAADVWAKYTLSLLDRHGKVSQLCNVSLKASHTFESVGNCWGYPSFVEKSKLEQLLRLDAADCFTIRCELTVILGSRPEDLSRSVKILQPNMHQHFERMLKDGKGTDVTFSVDGQLFCAHRCVLAVRSPVFDAEFFGPMKGNAAEEQILVDDMEPSIFDSLLHFIYTDRIVLDGVGDDDRYEAMQHLLVAADRYGLDRLKMMCEAELRDSVDVETVATTIVLAEQHHCADLKDACLTFVASRDVLGAVMKTGGFKHLTESSPSVLTEILEKIAKS</sequence>
<comment type="pathway">
    <text evidence="1">Protein modification; protein ubiquitination.</text>
</comment>
<dbReference type="OrthoDB" id="6359816at2759"/>
<dbReference type="Pfam" id="PF24570">
    <property type="entry name" value="BACK_BPM_SPOP"/>
    <property type="match status" value="1"/>
</dbReference>
<dbReference type="Gene3D" id="2.60.210.10">
    <property type="entry name" value="Apoptosis, Tumor Necrosis Factor Receptor Associated Protein 2, Chain A"/>
    <property type="match status" value="1"/>
</dbReference>
<dbReference type="AlphaFoldDB" id="A0A5J9TXT1"/>
<evidence type="ECO:0000259" key="4">
    <source>
        <dbReference type="PROSITE" id="PS50097"/>
    </source>
</evidence>
<evidence type="ECO:0008006" key="8">
    <source>
        <dbReference type="Google" id="ProtNLM"/>
    </source>
</evidence>
<reference evidence="6 7" key="1">
    <citation type="journal article" date="2019" name="Sci. Rep.">
        <title>A high-quality genome of Eragrostis curvula grass provides insights into Poaceae evolution and supports new strategies to enhance forage quality.</title>
        <authorList>
            <person name="Carballo J."/>
            <person name="Santos B.A.C.M."/>
            <person name="Zappacosta D."/>
            <person name="Garbus I."/>
            <person name="Selva J.P."/>
            <person name="Gallo C.A."/>
            <person name="Diaz A."/>
            <person name="Albertini E."/>
            <person name="Caccamo M."/>
            <person name="Echenique V."/>
        </authorList>
    </citation>
    <scope>NUCLEOTIDE SEQUENCE [LARGE SCALE GENOMIC DNA]</scope>
    <source>
        <strain evidence="7">cv. Victoria</strain>
        <tissue evidence="6">Leaf</tissue>
    </source>
</reference>
<name>A0A5J9TXT1_9POAL</name>
<protein>
    <recommendedName>
        <fullName evidence="8">BTB domain-containing protein</fullName>
    </recommendedName>
</protein>
<dbReference type="InterPro" id="IPR000210">
    <property type="entry name" value="BTB/POZ_dom"/>
</dbReference>
<dbReference type="InterPro" id="IPR045005">
    <property type="entry name" value="BPM1-6"/>
</dbReference>
<dbReference type="PANTHER" id="PTHR26379:SF488">
    <property type="entry name" value="OS04G0625400 PROTEIN"/>
    <property type="match status" value="1"/>
</dbReference>
<dbReference type="InterPro" id="IPR011333">
    <property type="entry name" value="SKP1/BTB/POZ_sf"/>
</dbReference>
<feature type="domain" description="MATH" evidence="5">
    <location>
        <begin position="37"/>
        <end position="167"/>
    </location>
</feature>
<feature type="region of interest" description="Disordered" evidence="3">
    <location>
        <begin position="1"/>
        <end position="30"/>
    </location>
</feature>
<dbReference type="PANTHER" id="PTHR26379">
    <property type="entry name" value="BTB/POZ AND MATH DOMAIN-CONTAINING PROTEIN 1"/>
    <property type="match status" value="1"/>
</dbReference>
<dbReference type="CDD" id="cd00121">
    <property type="entry name" value="MATH"/>
    <property type="match status" value="1"/>
</dbReference>
<accession>A0A5J9TXT1</accession>
<dbReference type="Gene3D" id="1.25.40.420">
    <property type="match status" value="1"/>
</dbReference>
<dbReference type="EMBL" id="RWGY01000031">
    <property type="protein sequence ID" value="TVU16212.1"/>
    <property type="molecule type" value="Genomic_DNA"/>
</dbReference>